<organism evidence="17 18">
    <name type="scientific">Hyalella azteca</name>
    <name type="common">Amphipod</name>
    <dbReference type="NCBI Taxonomy" id="294128"/>
    <lineage>
        <taxon>Eukaryota</taxon>
        <taxon>Metazoa</taxon>
        <taxon>Ecdysozoa</taxon>
        <taxon>Arthropoda</taxon>
        <taxon>Crustacea</taxon>
        <taxon>Multicrustacea</taxon>
        <taxon>Malacostraca</taxon>
        <taxon>Eumalacostraca</taxon>
        <taxon>Peracarida</taxon>
        <taxon>Amphipoda</taxon>
        <taxon>Senticaudata</taxon>
        <taxon>Talitrida</taxon>
        <taxon>Talitroidea</taxon>
        <taxon>Hyalellidae</taxon>
        <taxon>Hyalella</taxon>
    </lineage>
</organism>
<dbReference type="KEGG" id="hazt:108675625"/>
<comment type="similarity">
    <text evidence="4">Belongs to the DeoC/FbaB aldolase family. DeoC type 2 subfamily.</text>
</comment>
<dbReference type="GeneID" id="108675625"/>
<dbReference type="GO" id="GO:0009264">
    <property type="term" value="P:deoxyribonucleotide catabolic process"/>
    <property type="evidence" value="ECO:0007669"/>
    <property type="project" value="InterPro"/>
</dbReference>
<sequence length="318" mass="34575">MAERNPGCDLDLAWVENSYINLPSVQRRAATLTSSRTVKKQWQAAWLLRAITCTDLTTLGGDDTDGNVVRLCGKAAQPLRHDISASLGDWTKELTVAAVCVYPSRVPAAVAAARKADNKYGVAAVATGFPSGQYPLSTRLEEIKFAVASGATEIDVVINRTLALLNKWEELYAEVQAMREACGDAHMKVILGVGELGSLTTVYRASLVSMMAGADFIKTSTGKEGVNATLPIGLVMCRAIRNYHERTGFRVGFKPAGGIRTAKDSLAWLVLIKEELGNEWLNRDLFRLGASSLLTDIERQLFHHVTGRYAAAHELPMP</sequence>
<evidence type="ECO:0000256" key="16">
    <source>
        <dbReference type="PIRSR" id="PIRSR001357-50"/>
    </source>
</evidence>
<evidence type="ECO:0000256" key="11">
    <source>
        <dbReference type="ARBA" id="ARBA00032755"/>
    </source>
</evidence>
<feature type="active site" description="Proton donor/acceptor" evidence="16">
    <location>
        <position position="254"/>
    </location>
</feature>
<evidence type="ECO:0000256" key="9">
    <source>
        <dbReference type="ARBA" id="ARBA00023270"/>
    </source>
</evidence>
<accession>A0A8B7NZ88</accession>
<evidence type="ECO:0000256" key="5">
    <source>
        <dbReference type="ARBA" id="ARBA00012515"/>
    </source>
</evidence>
<keyword evidence="8" id="KW-0539">Nucleus</keyword>
<evidence type="ECO:0000256" key="12">
    <source>
        <dbReference type="ARBA" id="ARBA00048791"/>
    </source>
</evidence>
<evidence type="ECO:0000256" key="14">
    <source>
        <dbReference type="ARBA" id="ARBA00061866"/>
    </source>
</evidence>
<evidence type="ECO:0000256" key="10">
    <source>
        <dbReference type="ARBA" id="ARBA00031814"/>
    </source>
</evidence>
<dbReference type="GO" id="GO:0016052">
    <property type="term" value="P:carbohydrate catabolic process"/>
    <property type="evidence" value="ECO:0007669"/>
    <property type="project" value="TreeGrafter"/>
</dbReference>
<dbReference type="GO" id="GO:0004139">
    <property type="term" value="F:deoxyribose-phosphate aldolase activity"/>
    <property type="evidence" value="ECO:0007669"/>
    <property type="project" value="UniProtKB-EC"/>
</dbReference>
<evidence type="ECO:0000256" key="7">
    <source>
        <dbReference type="ARBA" id="ARBA00023239"/>
    </source>
</evidence>
<dbReference type="InterPro" id="IPR011343">
    <property type="entry name" value="DeoC"/>
</dbReference>
<dbReference type="OMA" id="RYSGPDY"/>
<keyword evidence="7" id="KW-0456">Lyase</keyword>
<dbReference type="EC" id="4.1.2.4" evidence="5"/>
<dbReference type="InterPro" id="IPR002915">
    <property type="entry name" value="DeoC/FbaB/LacD_aldolase"/>
</dbReference>
<dbReference type="CTD" id="51071"/>
<evidence type="ECO:0000313" key="18">
    <source>
        <dbReference type="RefSeq" id="XP_018019144.1"/>
    </source>
</evidence>
<dbReference type="PANTHER" id="PTHR10889">
    <property type="entry name" value="DEOXYRIBOSE-PHOSPHATE ALDOLASE"/>
    <property type="match status" value="1"/>
</dbReference>
<dbReference type="SMART" id="SM01133">
    <property type="entry name" value="DeoC"/>
    <property type="match status" value="1"/>
</dbReference>
<dbReference type="PANTHER" id="PTHR10889:SF3">
    <property type="entry name" value="DEOXYRIBOSE-PHOSPHATE ALDOLASE"/>
    <property type="match status" value="1"/>
</dbReference>
<evidence type="ECO:0000256" key="3">
    <source>
        <dbReference type="ARBA" id="ARBA00004816"/>
    </source>
</evidence>
<evidence type="ECO:0000256" key="1">
    <source>
        <dbReference type="ARBA" id="ARBA00004123"/>
    </source>
</evidence>
<protein>
    <recommendedName>
        <fullName evidence="15">Deoxyribose-phosphate aldolase</fullName>
        <ecNumber evidence="5">4.1.2.4</ecNumber>
    </recommendedName>
    <alternativeName>
        <fullName evidence="11">2-deoxy-D-ribose 5-phosphate aldolase</fullName>
    </alternativeName>
    <alternativeName>
        <fullName evidence="10">Phosphodeoxyriboaldolase</fullName>
    </alternativeName>
</protein>
<evidence type="ECO:0000256" key="4">
    <source>
        <dbReference type="ARBA" id="ARBA00009473"/>
    </source>
</evidence>
<comment type="pathway">
    <text evidence="3">Carbohydrate degradation; 2-deoxy-D-ribose 1-phosphate degradation; D-glyceraldehyde 3-phosphate and acetaldehyde from 2-deoxy-alpha-D-ribose 1-phosphate: step 2/2.</text>
</comment>
<gene>
    <name evidence="18" type="primary">LOC108675625</name>
</gene>
<dbReference type="Proteomes" id="UP000694843">
    <property type="component" value="Unplaced"/>
</dbReference>
<comment type="function">
    <text evidence="13">Catalyzes a reversible aldol reaction between acetaldehyde and D-glyceraldehyde 3-phosphate to generate 2-deoxy-D-ribose 5-phosphate. Participates in stress granule (SG) assembly. May allow ATP production from extracellular deoxyinosine in conditions of energy deprivation.</text>
</comment>
<dbReference type="Pfam" id="PF01791">
    <property type="entry name" value="DeoC"/>
    <property type="match status" value="1"/>
</dbReference>
<comment type="catalytic activity">
    <reaction evidence="12">
        <text>2-deoxy-D-ribose 5-phosphate = D-glyceraldehyde 3-phosphate + acetaldehyde</text>
        <dbReference type="Rhea" id="RHEA:12821"/>
        <dbReference type="ChEBI" id="CHEBI:15343"/>
        <dbReference type="ChEBI" id="CHEBI:59776"/>
        <dbReference type="ChEBI" id="CHEBI:62877"/>
        <dbReference type="EC" id="4.1.2.4"/>
    </reaction>
</comment>
<keyword evidence="6" id="KW-0963">Cytoplasm</keyword>
<evidence type="ECO:0000256" key="6">
    <source>
        <dbReference type="ARBA" id="ARBA00022490"/>
    </source>
</evidence>
<reference evidence="18" key="1">
    <citation type="submission" date="2025-08" db="UniProtKB">
        <authorList>
            <consortium name="RefSeq"/>
        </authorList>
    </citation>
    <scope>IDENTIFICATION</scope>
    <source>
        <tissue evidence="18">Whole organism</tissue>
    </source>
</reference>
<evidence type="ECO:0000256" key="13">
    <source>
        <dbReference type="ARBA" id="ARBA00054733"/>
    </source>
</evidence>
<feature type="active site" description="Schiff-base intermediate with acetaldehyde" evidence="16">
    <location>
        <position position="218"/>
    </location>
</feature>
<dbReference type="PIRSF" id="PIRSF001357">
    <property type="entry name" value="DeoC"/>
    <property type="match status" value="1"/>
</dbReference>
<evidence type="ECO:0000313" key="17">
    <source>
        <dbReference type="Proteomes" id="UP000694843"/>
    </source>
</evidence>
<proteinExistence type="inferred from homology"/>
<dbReference type="NCBIfam" id="TIGR00126">
    <property type="entry name" value="deoC"/>
    <property type="match status" value="1"/>
</dbReference>
<evidence type="ECO:0000256" key="15">
    <source>
        <dbReference type="ARBA" id="ARBA00068105"/>
    </source>
</evidence>
<dbReference type="GO" id="GO:0046386">
    <property type="term" value="P:deoxyribose phosphate catabolic process"/>
    <property type="evidence" value="ECO:0007669"/>
    <property type="project" value="UniProtKB-UniPathway"/>
</dbReference>
<evidence type="ECO:0000256" key="8">
    <source>
        <dbReference type="ARBA" id="ARBA00023242"/>
    </source>
</evidence>
<comment type="subunit">
    <text evidence="14">Interacts with YBX1.</text>
</comment>
<keyword evidence="9 16" id="KW-0704">Schiff base</keyword>
<dbReference type="RefSeq" id="XP_018019144.1">
    <property type="nucleotide sequence ID" value="XM_018163655.2"/>
</dbReference>
<dbReference type="InterPro" id="IPR013785">
    <property type="entry name" value="Aldolase_TIM"/>
</dbReference>
<dbReference type="GO" id="GO:0005737">
    <property type="term" value="C:cytoplasm"/>
    <property type="evidence" value="ECO:0007669"/>
    <property type="project" value="InterPro"/>
</dbReference>
<dbReference type="CDD" id="cd00959">
    <property type="entry name" value="DeoC"/>
    <property type="match status" value="1"/>
</dbReference>
<keyword evidence="17" id="KW-1185">Reference proteome</keyword>
<name>A0A8B7NZ88_HYAAZ</name>
<dbReference type="AlphaFoldDB" id="A0A8B7NZ88"/>
<dbReference type="SUPFAM" id="SSF51569">
    <property type="entry name" value="Aldolase"/>
    <property type="match status" value="1"/>
</dbReference>
<dbReference type="FunFam" id="3.20.20.70:FF:000103">
    <property type="entry name" value="Putative deoxyribose-phosphate aldolase"/>
    <property type="match status" value="1"/>
</dbReference>
<comment type="subcellular location">
    <subcellularLocation>
        <location evidence="2">Cytoplasmic granule</location>
    </subcellularLocation>
    <subcellularLocation>
        <location evidence="1">Nucleus</location>
    </subcellularLocation>
</comment>
<dbReference type="Gene3D" id="3.20.20.70">
    <property type="entry name" value="Aldolase class I"/>
    <property type="match status" value="1"/>
</dbReference>
<dbReference type="OrthoDB" id="70823at2759"/>
<dbReference type="UniPathway" id="UPA00002">
    <property type="reaction ID" value="UER00468"/>
</dbReference>
<dbReference type="GO" id="GO:0005634">
    <property type="term" value="C:nucleus"/>
    <property type="evidence" value="ECO:0007669"/>
    <property type="project" value="UniProtKB-SubCell"/>
</dbReference>
<evidence type="ECO:0000256" key="2">
    <source>
        <dbReference type="ARBA" id="ARBA00004463"/>
    </source>
</evidence>